<dbReference type="Proteomes" id="UP000229740">
    <property type="component" value="Unassembled WGS sequence"/>
</dbReference>
<feature type="transmembrane region" description="Helical" evidence="2">
    <location>
        <begin position="95"/>
        <end position="114"/>
    </location>
</feature>
<evidence type="ECO:0008006" key="5">
    <source>
        <dbReference type="Google" id="ProtNLM"/>
    </source>
</evidence>
<organism evidence="3 4">
    <name type="scientific">candidate division KSB3 bacterium</name>
    <dbReference type="NCBI Taxonomy" id="2044937"/>
    <lineage>
        <taxon>Bacteria</taxon>
        <taxon>candidate division KSB3</taxon>
    </lineage>
</organism>
<name>A0A2G6EB63_9BACT</name>
<feature type="transmembrane region" description="Helical" evidence="2">
    <location>
        <begin position="120"/>
        <end position="138"/>
    </location>
</feature>
<reference evidence="3 4" key="1">
    <citation type="submission" date="2017-10" db="EMBL/GenBank/DDBJ databases">
        <title>Novel microbial diversity and functional potential in the marine mammal oral microbiome.</title>
        <authorList>
            <person name="Dudek N.K."/>
            <person name="Sun C.L."/>
            <person name="Burstein D."/>
            <person name="Kantor R.S."/>
            <person name="Aliaga Goltsman D.S."/>
            <person name="Bik E.M."/>
            <person name="Thomas B.C."/>
            <person name="Banfield J.F."/>
            <person name="Relman D.A."/>
        </authorList>
    </citation>
    <scope>NUCLEOTIDE SEQUENCE [LARGE SCALE GENOMIC DNA]</scope>
    <source>
        <strain evidence="3">DOLZORAL124_49_17</strain>
    </source>
</reference>
<keyword evidence="2" id="KW-0472">Membrane</keyword>
<dbReference type="InterPro" id="IPR019284">
    <property type="entry name" value="RP532"/>
</dbReference>
<dbReference type="AlphaFoldDB" id="A0A2G6EB63"/>
<sequence length="158" mass="17280">MSVSKKRTKNKPPANLRQQKPEQQPQNELLVHGRQEQYIFQGPLPSPRTLEQYNQIVPDAGERILQMAEKDAAFQHEITHKAIDTEAKERKRGQIFGMCIGLAALAVTGLALVLGYSGAASIIGGTTVLGLVTVFVTGQKMGSGEKIEPVHPDKEPLQ</sequence>
<feature type="compositionally biased region" description="Polar residues" evidence="1">
    <location>
        <begin position="16"/>
        <end position="25"/>
    </location>
</feature>
<evidence type="ECO:0000313" key="3">
    <source>
        <dbReference type="EMBL" id="PID59333.1"/>
    </source>
</evidence>
<protein>
    <recommendedName>
        <fullName evidence="5">DUF2335 domain-containing protein</fullName>
    </recommendedName>
</protein>
<gene>
    <name evidence="3" type="ORF">CSB45_00940</name>
</gene>
<dbReference type="EMBL" id="PDPS01000018">
    <property type="protein sequence ID" value="PID59333.1"/>
    <property type="molecule type" value="Genomic_DNA"/>
</dbReference>
<comment type="caution">
    <text evidence="3">The sequence shown here is derived from an EMBL/GenBank/DDBJ whole genome shotgun (WGS) entry which is preliminary data.</text>
</comment>
<evidence type="ECO:0000313" key="4">
    <source>
        <dbReference type="Proteomes" id="UP000229740"/>
    </source>
</evidence>
<dbReference type="Pfam" id="PF10097">
    <property type="entry name" value="DUF2335"/>
    <property type="match status" value="1"/>
</dbReference>
<keyword evidence="2" id="KW-0812">Transmembrane</keyword>
<proteinExistence type="predicted"/>
<feature type="region of interest" description="Disordered" evidence="1">
    <location>
        <begin position="1"/>
        <end position="25"/>
    </location>
</feature>
<accession>A0A2G6EB63</accession>
<evidence type="ECO:0000256" key="2">
    <source>
        <dbReference type="SAM" id="Phobius"/>
    </source>
</evidence>
<evidence type="ECO:0000256" key="1">
    <source>
        <dbReference type="SAM" id="MobiDB-lite"/>
    </source>
</evidence>
<keyword evidence="2" id="KW-1133">Transmembrane helix</keyword>
<feature type="compositionally biased region" description="Basic residues" evidence="1">
    <location>
        <begin position="1"/>
        <end position="10"/>
    </location>
</feature>